<dbReference type="AlphaFoldDB" id="A0A8H5NC61"/>
<keyword evidence="3" id="KW-0762">Sugar transport</keyword>
<organism evidence="3 4">
    <name type="scientific">Fusarium phyllophilum</name>
    <dbReference type="NCBI Taxonomy" id="47803"/>
    <lineage>
        <taxon>Eukaryota</taxon>
        <taxon>Fungi</taxon>
        <taxon>Dikarya</taxon>
        <taxon>Ascomycota</taxon>
        <taxon>Pezizomycotina</taxon>
        <taxon>Sordariomycetes</taxon>
        <taxon>Hypocreomycetidae</taxon>
        <taxon>Hypocreales</taxon>
        <taxon>Nectriaceae</taxon>
        <taxon>Fusarium</taxon>
        <taxon>Fusarium fujikuroi species complex</taxon>
    </lineage>
</organism>
<evidence type="ECO:0000256" key="2">
    <source>
        <dbReference type="SAM" id="SignalP"/>
    </source>
</evidence>
<evidence type="ECO:0000256" key="1">
    <source>
        <dbReference type="SAM" id="Phobius"/>
    </source>
</evidence>
<comment type="caution">
    <text evidence="3">The sequence shown here is derived from an EMBL/GenBank/DDBJ whole genome shotgun (WGS) entry which is preliminary data.</text>
</comment>
<keyword evidence="3" id="KW-0813">Transport</keyword>
<dbReference type="OrthoDB" id="29773at2759"/>
<feature type="chain" id="PRO_5034106673" evidence="2">
    <location>
        <begin position="20"/>
        <end position="234"/>
    </location>
</feature>
<dbReference type="PANTHER" id="PTHR13146">
    <property type="match status" value="1"/>
</dbReference>
<dbReference type="GO" id="GO:0016020">
    <property type="term" value="C:membrane"/>
    <property type="evidence" value="ECO:0007669"/>
    <property type="project" value="TreeGrafter"/>
</dbReference>
<keyword evidence="4" id="KW-1185">Reference proteome</keyword>
<name>A0A8H5NC61_9HYPO</name>
<feature type="transmembrane region" description="Helical" evidence="1">
    <location>
        <begin position="133"/>
        <end position="152"/>
    </location>
</feature>
<dbReference type="PANTHER" id="PTHR13146:SF0">
    <property type="entry name" value="SOLUTE CARRIER FAMILY 35 MEMBER F6"/>
    <property type="match status" value="1"/>
</dbReference>
<feature type="transmembrane region" description="Helical" evidence="1">
    <location>
        <begin position="46"/>
        <end position="69"/>
    </location>
</feature>
<evidence type="ECO:0000313" key="3">
    <source>
        <dbReference type="EMBL" id="KAF5561276.1"/>
    </source>
</evidence>
<keyword evidence="2" id="KW-0732">Signal</keyword>
<keyword evidence="1" id="KW-0812">Transmembrane</keyword>
<evidence type="ECO:0000313" key="4">
    <source>
        <dbReference type="Proteomes" id="UP000582016"/>
    </source>
</evidence>
<feature type="transmembrane region" description="Helical" evidence="1">
    <location>
        <begin position="90"/>
        <end position="107"/>
    </location>
</feature>
<dbReference type="EMBL" id="JAAOAQ010000215">
    <property type="protein sequence ID" value="KAF5561276.1"/>
    <property type="molecule type" value="Genomic_DNA"/>
</dbReference>
<feature type="non-terminal residue" evidence="3">
    <location>
        <position position="1"/>
    </location>
</feature>
<keyword evidence="1" id="KW-1133">Transmembrane helix</keyword>
<proteinExistence type="predicted"/>
<keyword evidence="1" id="KW-0472">Membrane</keyword>
<gene>
    <name evidence="3" type="ORF">FPHYL_6250</name>
</gene>
<accession>A0A8H5NC61</accession>
<feature type="signal peptide" evidence="2">
    <location>
        <begin position="1"/>
        <end position="19"/>
    </location>
</feature>
<sequence>WLSLVGVVLGVAVVGLAGAIWPDEKPENSIGEPEEDSATDGGLSDAARAIVGVLLIAGAQIFTATQFVLEEYLLERSTIDPIRVVGWEGIFGFSVTLLAMLVLHVTIGSTEAGKYGYFDIVEGWRQMTENKQVLISSFLIMISIGGFNFFGLSVTRSVSATSRSTIDTCRTLFIWIVSLGLGWETFKWLQIVGFALLVYFTFLFNGIVQPPLEFLRVPDEEVEELLPEEPIEHR</sequence>
<dbReference type="Proteomes" id="UP000582016">
    <property type="component" value="Unassembled WGS sequence"/>
</dbReference>
<protein>
    <submittedName>
        <fullName evidence="3">Nucleotide-sugar transporter</fullName>
    </submittedName>
</protein>
<reference evidence="3 4" key="1">
    <citation type="submission" date="2020-05" db="EMBL/GenBank/DDBJ databases">
        <title>Identification and distribution of gene clusters putatively required for synthesis of sphingolipid metabolism inhibitors in phylogenetically diverse species of the filamentous fungus Fusarium.</title>
        <authorList>
            <person name="Kim H.-S."/>
            <person name="Busman M."/>
            <person name="Brown D.W."/>
            <person name="Divon H."/>
            <person name="Uhlig S."/>
            <person name="Proctor R.H."/>
        </authorList>
    </citation>
    <scope>NUCLEOTIDE SEQUENCE [LARGE SCALE GENOMIC DNA]</scope>
    <source>
        <strain evidence="3 4">NRRL 13617</strain>
    </source>
</reference>